<dbReference type="RefSeq" id="WP_244504364.1">
    <property type="nucleotide sequence ID" value="NZ_FOXD01000023.1"/>
</dbReference>
<dbReference type="PANTHER" id="PTHR30580">
    <property type="entry name" value="PRIMOSOMAL PROTEIN N"/>
    <property type="match status" value="1"/>
</dbReference>
<dbReference type="SUPFAM" id="SSF52540">
    <property type="entry name" value="P-loop containing nucleoside triphosphate hydrolases"/>
    <property type="match status" value="1"/>
</dbReference>
<keyword evidence="6" id="KW-1185">Reference proteome</keyword>
<dbReference type="PROSITE" id="PS51192">
    <property type="entry name" value="HELICASE_ATP_BIND_1"/>
    <property type="match status" value="1"/>
</dbReference>
<name>A0A1I5WXN1_9BACI</name>
<sequence length="373" mass="40479">MNVVHAVVPGRPAPVCLPESLVDESMKITAGPDVISRLPLLSPSSPPDTALPAPFHYVHEQGSGKELLQEEMDIDSRTLNELLITGWIQARPGLLPRKTGYRCRRCGNSRRNRFGVVSCARCGRDCAYCRHCVQMGRICACSILYSWTATPVYSKAEEPVLQWQGTLSPGQQRASRAVVQAVENKSELLVWAVCGAGKTEVLFEGIARALDLGSRILIAAPRTDVVLELAPRLQAAFPNVAAAALYGSSEDKQKPAQLILSTTHQAMRFTDAFDTVIIDEVDAFPYSADESLVYAVTKAARPDAALIRLTATPPSSLKRQVTKKQLPCVRIPRRYHGLASAGSPFSVGCRVETAASERPPSCSRGEMVLQAAE</sequence>
<feature type="domain" description="Helicase ATP-binding" evidence="4">
    <location>
        <begin position="179"/>
        <end position="331"/>
    </location>
</feature>
<dbReference type="PANTHER" id="PTHR30580:SF1">
    <property type="entry name" value="COMF OPERON PROTEIN 1"/>
    <property type="match status" value="1"/>
</dbReference>
<keyword evidence="1" id="KW-0547">Nucleotide-binding</keyword>
<reference evidence="6" key="1">
    <citation type="submission" date="2016-10" db="EMBL/GenBank/DDBJ databases">
        <authorList>
            <person name="Varghese N."/>
            <person name="Submissions S."/>
        </authorList>
    </citation>
    <scope>NUCLEOTIDE SEQUENCE [LARGE SCALE GENOMIC DNA]</scope>
    <source>
        <strain evidence="6">S7</strain>
    </source>
</reference>
<dbReference type="GO" id="GO:0005524">
    <property type="term" value="F:ATP binding"/>
    <property type="evidence" value="ECO:0007669"/>
    <property type="project" value="UniProtKB-KW"/>
</dbReference>
<dbReference type="GO" id="GO:0016787">
    <property type="term" value="F:hydrolase activity"/>
    <property type="evidence" value="ECO:0007669"/>
    <property type="project" value="InterPro"/>
</dbReference>
<dbReference type="GO" id="GO:0043138">
    <property type="term" value="F:3'-5' DNA helicase activity"/>
    <property type="evidence" value="ECO:0007669"/>
    <property type="project" value="TreeGrafter"/>
</dbReference>
<dbReference type="Pfam" id="PF04851">
    <property type="entry name" value="ResIII"/>
    <property type="match status" value="1"/>
</dbReference>
<proteinExistence type="predicted"/>
<dbReference type="InterPro" id="IPR027417">
    <property type="entry name" value="P-loop_NTPase"/>
</dbReference>
<dbReference type="Gene3D" id="3.40.50.300">
    <property type="entry name" value="P-loop containing nucleotide triphosphate hydrolases"/>
    <property type="match status" value="1"/>
</dbReference>
<evidence type="ECO:0000259" key="4">
    <source>
        <dbReference type="PROSITE" id="PS51192"/>
    </source>
</evidence>
<accession>A0A1I5WXN1</accession>
<dbReference type="GO" id="GO:0006270">
    <property type="term" value="P:DNA replication initiation"/>
    <property type="evidence" value="ECO:0007669"/>
    <property type="project" value="TreeGrafter"/>
</dbReference>
<keyword evidence="2" id="KW-0067">ATP-binding</keyword>
<evidence type="ECO:0000313" key="5">
    <source>
        <dbReference type="EMBL" id="SFQ24535.1"/>
    </source>
</evidence>
<dbReference type="Proteomes" id="UP000198892">
    <property type="component" value="Unassembled WGS sequence"/>
</dbReference>
<dbReference type="STRING" id="1884432.SAMN05518683_12334"/>
<dbReference type="InterPro" id="IPR006935">
    <property type="entry name" value="Helicase/UvrB_N"/>
</dbReference>
<organism evidence="5 6">
    <name type="scientific">Salibacterium halotolerans</name>
    <dbReference type="NCBI Taxonomy" id="1884432"/>
    <lineage>
        <taxon>Bacteria</taxon>
        <taxon>Bacillati</taxon>
        <taxon>Bacillota</taxon>
        <taxon>Bacilli</taxon>
        <taxon>Bacillales</taxon>
        <taxon>Bacillaceae</taxon>
    </lineage>
</organism>
<evidence type="ECO:0000256" key="3">
    <source>
        <dbReference type="ARBA" id="ARBA00023125"/>
    </source>
</evidence>
<evidence type="ECO:0000313" key="6">
    <source>
        <dbReference type="Proteomes" id="UP000198892"/>
    </source>
</evidence>
<dbReference type="AlphaFoldDB" id="A0A1I5WXN1"/>
<dbReference type="InterPro" id="IPR014001">
    <property type="entry name" value="Helicase_ATP-bd"/>
</dbReference>
<dbReference type="GO" id="GO:0006310">
    <property type="term" value="P:DNA recombination"/>
    <property type="evidence" value="ECO:0007669"/>
    <property type="project" value="TreeGrafter"/>
</dbReference>
<evidence type="ECO:0000256" key="2">
    <source>
        <dbReference type="ARBA" id="ARBA00022840"/>
    </source>
</evidence>
<dbReference type="GO" id="GO:0006302">
    <property type="term" value="P:double-strand break repair"/>
    <property type="evidence" value="ECO:0007669"/>
    <property type="project" value="TreeGrafter"/>
</dbReference>
<gene>
    <name evidence="5" type="ORF">SAMN05518683_12334</name>
</gene>
<evidence type="ECO:0000256" key="1">
    <source>
        <dbReference type="ARBA" id="ARBA00022741"/>
    </source>
</evidence>
<dbReference type="SMART" id="SM00487">
    <property type="entry name" value="DEXDc"/>
    <property type="match status" value="1"/>
</dbReference>
<protein>
    <submittedName>
        <fullName evidence="5">Competence protein ComFA</fullName>
    </submittedName>
</protein>
<keyword evidence="3" id="KW-0238">DNA-binding</keyword>
<dbReference type="EMBL" id="FOXD01000023">
    <property type="protein sequence ID" value="SFQ24535.1"/>
    <property type="molecule type" value="Genomic_DNA"/>
</dbReference>
<dbReference type="GO" id="GO:0003677">
    <property type="term" value="F:DNA binding"/>
    <property type="evidence" value="ECO:0007669"/>
    <property type="project" value="UniProtKB-KW"/>
</dbReference>